<dbReference type="GO" id="GO:0003824">
    <property type="term" value="F:catalytic activity"/>
    <property type="evidence" value="ECO:0007669"/>
    <property type="project" value="InterPro"/>
</dbReference>
<dbReference type="NCBIfam" id="TIGR01210">
    <property type="entry name" value="archaeosine biosynthesis radical SAM protein RaSEA"/>
    <property type="match status" value="1"/>
</dbReference>
<dbReference type="SFLD" id="SFLDS00029">
    <property type="entry name" value="Radical_SAM"/>
    <property type="match status" value="1"/>
</dbReference>
<dbReference type="InterPro" id="IPR005909">
    <property type="entry name" value="RaSEA"/>
</dbReference>
<dbReference type="GO" id="GO:0046872">
    <property type="term" value="F:metal ion binding"/>
    <property type="evidence" value="ECO:0007669"/>
    <property type="project" value="UniProtKB-KW"/>
</dbReference>
<proteinExistence type="predicted"/>
<dbReference type="PANTHER" id="PTHR11135">
    <property type="entry name" value="HISTONE ACETYLTRANSFERASE-RELATED"/>
    <property type="match status" value="1"/>
</dbReference>
<dbReference type="InterPro" id="IPR058240">
    <property type="entry name" value="rSAM_sf"/>
</dbReference>
<dbReference type="InterPro" id="IPR006638">
    <property type="entry name" value="Elp3/MiaA/NifB-like_rSAM"/>
</dbReference>
<reference evidence="8" key="2">
    <citation type="submission" date="2022-06" db="EMBL/GenBank/DDBJ databases">
        <authorList>
            <person name="Park Y.-J."/>
        </authorList>
    </citation>
    <scope>NUCLEOTIDE SEQUENCE</scope>
    <source>
        <strain evidence="8">TY</strain>
    </source>
</reference>
<evidence type="ECO:0000256" key="6">
    <source>
        <dbReference type="ARBA" id="ARBA00023014"/>
    </source>
</evidence>
<sequence length="323" mass="37153">MTFWTNEDNVAGKRGTALYVILPTIGCYRYRIGEACYMCSYPMEAPKASWSQEELIEYFKKALKKIENKKDPIAVRIFTSGSFFDDGELKSETRKRIFSILAEMDNVEEIVVESRSELVRRDAVKELVEIIEGKYFEVAIGLETANDDVADISINKGNTFEDFIRASEIIKEAGANVKTYLLFKPIFLSERDAIEDVKESIKKAAPYTDTFSINVTNIQKGTTYERLWEKGEYRTPWLWSVVEILKWAKENFPEKRILSDPVGAGSKRGPHNCGECDKAVARAIREFSNTQNLEFLKKVKHDCLGEWDYIVSEGILDWQLQLW</sequence>
<reference evidence="8" key="1">
    <citation type="journal article" date="1998" name="Int. J. Syst. Bacteriol. 48 Pt">
        <title>Thermococcus guaymasensis sp. nov. and Thermococcus aggregans sp. nov., two novel thermophilic archaea isolated from the Guaymas Basin hydrothermal vent site.</title>
        <authorList>
            <person name="Canganella F."/>
            <person name="Jones W.J."/>
            <person name="Gambacorta A."/>
            <person name="Antranikian G."/>
        </authorList>
    </citation>
    <scope>NUCLEOTIDE SEQUENCE</scope>
    <source>
        <strain evidence="8">TY</strain>
    </source>
</reference>
<dbReference type="Proteomes" id="UP001055732">
    <property type="component" value="Chromosome"/>
</dbReference>
<evidence type="ECO:0000259" key="7">
    <source>
        <dbReference type="PROSITE" id="PS51918"/>
    </source>
</evidence>
<evidence type="ECO:0000256" key="2">
    <source>
        <dbReference type="ARBA" id="ARBA00022485"/>
    </source>
</evidence>
<evidence type="ECO:0000313" key="9">
    <source>
        <dbReference type="Proteomes" id="UP001055732"/>
    </source>
</evidence>
<gene>
    <name evidence="8" type="ORF">NF865_04720</name>
</gene>
<keyword evidence="2" id="KW-0004">4Fe-4S</keyword>
<dbReference type="PROSITE" id="PS51918">
    <property type="entry name" value="RADICAL_SAM"/>
    <property type="match status" value="1"/>
</dbReference>
<dbReference type="GO" id="GO:0002926">
    <property type="term" value="P:tRNA wobble base 5-methoxycarbonylmethyl-2-thiouridinylation"/>
    <property type="evidence" value="ECO:0007669"/>
    <property type="project" value="TreeGrafter"/>
</dbReference>
<protein>
    <submittedName>
        <fullName evidence="8">Archaeosine biosynthesis radical SAM protein RaSEA</fullName>
    </submittedName>
</protein>
<dbReference type="RefSeq" id="WP_253305419.1">
    <property type="nucleotide sequence ID" value="NZ_CP099582.1"/>
</dbReference>
<dbReference type="InterPro" id="IPR007197">
    <property type="entry name" value="rSAM"/>
</dbReference>
<dbReference type="SMART" id="SM00729">
    <property type="entry name" value="Elp3"/>
    <property type="match status" value="1"/>
</dbReference>
<dbReference type="PANTHER" id="PTHR11135:SF0">
    <property type="entry name" value="ELONGATOR COMPLEX PROTEIN 3"/>
    <property type="match status" value="1"/>
</dbReference>
<accession>A0A9E7MZ32</accession>
<dbReference type="Pfam" id="PF04055">
    <property type="entry name" value="Radical_SAM"/>
    <property type="match status" value="1"/>
</dbReference>
<evidence type="ECO:0000313" key="8">
    <source>
        <dbReference type="EMBL" id="USS41479.1"/>
    </source>
</evidence>
<keyword evidence="3" id="KW-0949">S-adenosyl-L-methionine</keyword>
<comment type="cofactor">
    <cofactor evidence="1">
        <name>[4Fe-4S] cluster</name>
        <dbReference type="ChEBI" id="CHEBI:49883"/>
    </cofactor>
</comment>
<evidence type="ECO:0000256" key="4">
    <source>
        <dbReference type="ARBA" id="ARBA00022723"/>
    </source>
</evidence>
<dbReference type="EMBL" id="CP099582">
    <property type="protein sequence ID" value="USS41479.1"/>
    <property type="molecule type" value="Genomic_DNA"/>
</dbReference>
<evidence type="ECO:0000256" key="5">
    <source>
        <dbReference type="ARBA" id="ARBA00023004"/>
    </source>
</evidence>
<evidence type="ECO:0000256" key="1">
    <source>
        <dbReference type="ARBA" id="ARBA00001966"/>
    </source>
</evidence>
<dbReference type="GO" id="GO:0005737">
    <property type="term" value="C:cytoplasm"/>
    <property type="evidence" value="ECO:0007669"/>
    <property type="project" value="TreeGrafter"/>
</dbReference>
<dbReference type="PIRSF" id="PIRSF004954">
    <property type="entry name" value="Radical_SAM"/>
    <property type="match status" value="1"/>
</dbReference>
<dbReference type="SUPFAM" id="SSF102114">
    <property type="entry name" value="Radical SAM enzymes"/>
    <property type="match status" value="1"/>
</dbReference>
<dbReference type="KEGG" id="tagg:NF865_04720"/>
<organism evidence="8 9">
    <name type="scientific">Thermococcus aggregans</name>
    <dbReference type="NCBI Taxonomy" id="110163"/>
    <lineage>
        <taxon>Archaea</taxon>
        <taxon>Methanobacteriati</taxon>
        <taxon>Methanobacteriota</taxon>
        <taxon>Thermococci</taxon>
        <taxon>Thermococcales</taxon>
        <taxon>Thermococcaceae</taxon>
        <taxon>Thermococcus</taxon>
    </lineage>
</organism>
<dbReference type="InterPro" id="IPR039661">
    <property type="entry name" value="ELP3"/>
</dbReference>
<keyword evidence="4" id="KW-0479">Metal-binding</keyword>
<evidence type="ECO:0000256" key="3">
    <source>
        <dbReference type="ARBA" id="ARBA00022691"/>
    </source>
</evidence>
<keyword evidence="6" id="KW-0411">Iron-sulfur</keyword>
<keyword evidence="9" id="KW-1185">Reference proteome</keyword>
<keyword evidence="5" id="KW-0408">Iron</keyword>
<dbReference type="AlphaFoldDB" id="A0A9E7MZ32"/>
<feature type="domain" description="Radical SAM core" evidence="7">
    <location>
        <begin position="12"/>
        <end position="254"/>
    </location>
</feature>
<dbReference type="GO" id="GO:0051539">
    <property type="term" value="F:4 iron, 4 sulfur cluster binding"/>
    <property type="evidence" value="ECO:0007669"/>
    <property type="project" value="UniProtKB-KW"/>
</dbReference>
<name>A0A9E7MZ32_THEAG</name>